<organism evidence="2 3">
    <name type="scientific">Orchesella dallaii</name>
    <dbReference type="NCBI Taxonomy" id="48710"/>
    <lineage>
        <taxon>Eukaryota</taxon>
        <taxon>Metazoa</taxon>
        <taxon>Ecdysozoa</taxon>
        <taxon>Arthropoda</taxon>
        <taxon>Hexapoda</taxon>
        <taxon>Collembola</taxon>
        <taxon>Entomobryomorpha</taxon>
        <taxon>Entomobryoidea</taxon>
        <taxon>Orchesellidae</taxon>
        <taxon>Orchesellinae</taxon>
        <taxon>Orchesella</taxon>
    </lineage>
</organism>
<proteinExistence type="predicted"/>
<name>A0ABP1RPI5_9HEXA</name>
<evidence type="ECO:0000256" key="1">
    <source>
        <dbReference type="SAM" id="MobiDB-lite"/>
    </source>
</evidence>
<evidence type="ECO:0000313" key="3">
    <source>
        <dbReference type="Proteomes" id="UP001642540"/>
    </source>
</evidence>
<feature type="compositionally biased region" description="Basic and acidic residues" evidence="1">
    <location>
        <begin position="1"/>
        <end position="17"/>
    </location>
</feature>
<sequence length="62" mass="6809">MAGLDVREFMHGSHSDIEDSSSDDEQPCHESEVAEAIDKDDEDVEINEETATNMQSTSASHV</sequence>
<protein>
    <submittedName>
        <fullName evidence="2">Uncharacterized protein</fullName>
    </submittedName>
</protein>
<dbReference type="EMBL" id="CAXLJM020000092">
    <property type="protein sequence ID" value="CAL8132405.1"/>
    <property type="molecule type" value="Genomic_DNA"/>
</dbReference>
<comment type="caution">
    <text evidence="2">The sequence shown here is derived from an EMBL/GenBank/DDBJ whole genome shotgun (WGS) entry which is preliminary data.</text>
</comment>
<dbReference type="Proteomes" id="UP001642540">
    <property type="component" value="Unassembled WGS sequence"/>
</dbReference>
<evidence type="ECO:0000313" key="2">
    <source>
        <dbReference type="EMBL" id="CAL8132405.1"/>
    </source>
</evidence>
<keyword evidence="3" id="KW-1185">Reference proteome</keyword>
<accession>A0ABP1RPI5</accession>
<gene>
    <name evidence="2" type="ORF">ODALV1_LOCUS24605</name>
</gene>
<feature type="compositionally biased region" description="Acidic residues" evidence="1">
    <location>
        <begin position="33"/>
        <end position="43"/>
    </location>
</feature>
<reference evidence="2 3" key="1">
    <citation type="submission" date="2024-08" db="EMBL/GenBank/DDBJ databases">
        <authorList>
            <person name="Cucini C."/>
            <person name="Frati F."/>
        </authorList>
    </citation>
    <scope>NUCLEOTIDE SEQUENCE [LARGE SCALE GENOMIC DNA]</scope>
</reference>
<feature type="region of interest" description="Disordered" evidence="1">
    <location>
        <begin position="1"/>
        <end position="43"/>
    </location>
</feature>